<feature type="coiled-coil region" evidence="1">
    <location>
        <begin position="217"/>
        <end position="255"/>
    </location>
</feature>
<evidence type="ECO:0000313" key="3">
    <source>
        <dbReference type="EMBL" id="CAB3229752.1"/>
    </source>
</evidence>
<evidence type="ECO:0000256" key="2">
    <source>
        <dbReference type="SAM" id="MobiDB-lite"/>
    </source>
</evidence>
<feature type="coiled-coil region" evidence="1">
    <location>
        <begin position="1155"/>
        <end position="1399"/>
    </location>
</feature>
<feature type="coiled-coil region" evidence="1">
    <location>
        <begin position="1639"/>
        <end position="1750"/>
    </location>
</feature>
<name>A0A6F9D9J4_9ASCI</name>
<feature type="coiled-coil region" evidence="1">
    <location>
        <begin position="287"/>
        <end position="321"/>
    </location>
</feature>
<reference evidence="3" key="1">
    <citation type="submission" date="2020-04" db="EMBL/GenBank/DDBJ databases">
        <authorList>
            <person name="Neveu A P."/>
        </authorList>
    </citation>
    <scope>NUCLEOTIDE SEQUENCE</scope>
    <source>
        <tissue evidence="3">Whole embryo</tissue>
    </source>
</reference>
<feature type="coiled-coil region" evidence="1">
    <location>
        <begin position="1502"/>
        <end position="1573"/>
    </location>
</feature>
<organism evidence="3">
    <name type="scientific">Phallusia mammillata</name>
    <dbReference type="NCBI Taxonomy" id="59560"/>
    <lineage>
        <taxon>Eukaryota</taxon>
        <taxon>Metazoa</taxon>
        <taxon>Chordata</taxon>
        <taxon>Tunicata</taxon>
        <taxon>Ascidiacea</taxon>
        <taxon>Phlebobranchia</taxon>
        <taxon>Ascidiidae</taxon>
        <taxon>Phallusia</taxon>
    </lineage>
</organism>
<feature type="coiled-coil region" evidence="1">
    <location>
        <begin position="721"/>
        <end position="969"/>
    </location>
</feature>
<keyword evidence="1" id="KW-0175">Coiled coil</keyword>
<feature type="region of interest" description="Disordered" evidence="2">
    <location>
        <begin position="1592"/>
        <end position="1611"/>
    </location>
</feature>
<gene>
    <name evidence="3" type="primary">Cenpe</name>
</gene>
<dbReference type="EMBL" id="LR783818">
    <property type="protein sequence ID" value="CAB3229752.1"/>
    <property type="molecule type" value="mRNA"/>
</dbReference>
<feature type="compositionally biased region" description="Basic and acidic residues" evidence="2">
    <location>
        <begin position="1601"/>
        <end position="1611"/>
    </location>
</feature>
<feature type="compositionally biased region" description="Polar residues" evidence="2">
    <location>
        <begin position="1874"/>
        <end position="1894"/>
    </location>
</feature>
<feature type="coiled-coil region" evidence="1">
    <location>
        <begin position="1002"/>
        <end position="1095"/>
    </location>
</feature>
<sequence length="1894" mass="219027">MLYQDAGERSMKQKKEMDVLLGAKEKEICEMKDKKHSLEQDLNKLQVVQSDSEKLQKGLNEATDQIVLLQKELEKQQLLYKDAEERSEKQINDLNALMEAKAKEICESKDEKHNLEQNLHQLKADNEKLYKSLTEVTEQITLLEKEVEKQKMLCQDAGERSEKEIKELDALLQAKEKEICEMKDEKHNLEQDPHQLQISQTDDETLQEKFTEASDKITFLQNELERQKLLYQDAEEKSEKQKKELDALIIAKEKEMFEVQDGKHSLKHELHQLQASQPDSDKLIESLHEANNQTSFLQNELERSEKQKVELEALLEAKEKEICETKGNLEVVQSELQSLQRIDHEEDGYQQQLCAAAKQIETLRCELQELQMSMNARKEEQMRLLEGQEHLDEAQQNFVRLYHEFTQLTDTLEEVKIQNQELTNSLKEQQLKLEESEKCKNAFQVDVESLNEKLAENLEQIDINQQKLDEECKNNQFLSENLLALQSENKDLCVTLENMKNEFANLKASLVDGNTEKHVCSTSEETQNDNAFNEKVEELGKMQDLILELKGKLSESDEAKETMTLKLSTLQTENLQLHDEIEKMVNLKTEPETKNEAFNCISEGIQQSSPSPDHDSLKQEMENLEIQNRELKSHLESVVPLSAVKLLHESLAELKTENEELKILVLDQKDQMHSKCAQLQDGVKIFAEQFENQQKTILKDEDVKIEMNVYKDMNTQYMDLKLKYDTKLDELQANVAKTEELQMTISTMEAQILSSEDIIKSLQAQLSAANEEISYSTELKSTISTFQEKITNNEEIIDSLQKELRAANEQTRIISEEAAISNTKSEQDLSNLQTEVSELKSKIETLAEQHATSLDELTERNAMLQTEVEHTIQTKETLAQENEAKSTLAEELSESLTTLKKQVEGFEAELKKSEEQLKTQSASSEKEIQYLNEVLASEKKLLDEKNIELENTANLLKEALEKMDKIETNEPASIHGGEDDHKACKSKILDLQDLLDVSDLDLRRSRSDQEHLAQLLKEHENEIKDLQMAKDDSEAQLKDAASIKDLLLKKEAELSDFILDKSQLEENVKSLKSEIDLLNSELKTESAEKLDLEVQVQDLKRCISEDKTPLIEALNAQKDLSETEKNFFVLYQEFTALTEKCSTLESAVISSKDDEEKLKTTITQQETQLNELKHDLEVMTQQKIELETAKSCHDDEKLDLEKLQTELQALRESCHTADSNLKIESEKVARLEEECRVKEEAVSTLEEKMQTEIITLNKKISCHEVEIKQKEERLCVMQSELNQLEQDNAEIACVKLTLEKNIVKLKEQHSFDLKQKEEVSLKLCEELEEMKSQVSHSAHVEQLQNEVQCLKEKMESDLDKADTEKKQLVDCIEQLKAVISEKETKVEQFDRRLELQKSEFLLEIDEANKASKRETNHFIEMANLKEEKLQIEFQHNSQELLKCQNNLEAKTCECISLNEKITEIEETLKKKDILLSKMQESDITKQKDDESKQKFKDLQVKYNKLNLEYLQVCKEVDQFEAETAKLKQQVHTHANMEDLLKKSQELDQLQTEYKELEQKIQSLERKYAKRHLDYLEVCKEVDNLETENEKFKTMGRHTRSKSSESEPAKDLEEALAENTVLHRKFTKWRTDYMEVCKEVDQLEAENDGFKKSQKQDQAELKKLQLEVKTLNELMPLLPASQIRLINQREVDLETKQEKIQELEKSVKRQSVAIEENDKLKIAIQSRDMDIKILKGKIQQLQKSLAQLKTVQPKQRKESENLLEETQLNQQQQVTATGGQPTRRVTRSAVLPGGIVQRTKLDLQEKEMNILRNKMEHLEKELAKYKAIEVTRRGENQNLLDKNKSLRSYLSKLQHEHGKRSSQNSVISGLDVAIQTDNGTPTDQTDESPAQCKNQ</sequence>
<feature type="region of interest" description="Disordered" evidence="2">
    <location>
        <begin position="1853"/>
        <end position="1894"/>
    </location>
</feature>
<proteinExistence type="evidence at transcript level"/>
<protein>
    <submittedName>
        <fullName evidence="3">Centromere-associated protein E-like</fullName>
    </submittedName>
</protein>
<feature type="region of interest" description="Disordered" evidence="2">
    <location>
        <begin position="1764"/>
        <end position="1787"/>
    </location>
</feature>
<accession>A0A6F9D9J4</accession>
<evidence type="ECO:0000256" key="1">
    <source>
        <dbReference type="SAM" id="Coils"/>
    </source>
</evidence>
<feature type="coiled-coil region" evidence="1">
    <location>
        <begin position="614"/>
        <end position="671"/>
    </location>
</feature>
<feature type="coiled-coil region" evidence="1">
    <location>
        <begin position="45"/>
        <end position="192"/>
    </location>
</feature>
<feature type="coiled-coil region" evidence="1">
    <location>
        <begin position="360"/>
        <end position="516"/>
    </location>
</feature>